<protein>
    <submittedName>
        <fullName evidence="3">C1 family peptidase</fullName>
    </submittedName>
</protein>
<dbReference type="InterPro" id="IPR013128">
    <property type="entry name" value="Peptidase_C1A"/>
</dbReference>
<comment type="caution">
    <text evidence="3">The sequence shown here is derived from an EMBL/GenBank/DDBJ whole genome shotgun (WGS) entry which is preliminary data.</text>
</comment>
<dbReference type="InterPro" id="IPR038765">
    <property type="entry name" value="Papain-like_cys_pep_sf"/>
</dbReference>
<name>A0ABU5Q726_9BACT</name>
<dbReference type="PANTHER" id="PTHR12411">
    <property type="entry name" value="CYSTEINE PROTEASE FAMILY C1-RELATED"/>
    <property type="match status" value="1"/>
</dbReference>
<evidence type="ECO:0000313" key="4">
    <source>
        <dbReference type="Proteomes" id="UP001302949"/>
    </source>
</evidence>
<dbReference type="Pfam" id="PF00112">
    <property type="entry name" value="Peptidase_C1"/>
    <property type="match status" value="1"/>
</dbReference>
<sequence>MSFFKKTYFILLLVLLGTQFAISQKPRKMGLLRDDKKYLQLPRRSKNFSLMRGILPPAFSLQAYTPNVLDQGDFSTCVGWSTAYYMRTIMEAKRLGLKQKEAINAIAFSPTYIFERVKRSTDQQCQIGTSISDALDYMKKGGVGTLKCAPYECGKVYSNCDAEAVNFKIEGYNTLFELPSSASADEKVTAIKTALVESQNAVVIGMWIPNSFFKATDVWNVAPGENIEKAVGGHAMAVVGYDDSKAKDGAFLIVNSWGTKWGSNGFVWVKYKDLVEFAPYAYEVLSPIITPTPVVTVNVAVEPKVEPVVVPVTPTPVPVEPVQVSLKGSIKPILKNGEAMPVSSALERGLDVTRDTTIVDMITYSVTQEYYSGTSFKTVITNNLASYVYIIASDDNNRVTKLFPFEDGISALIPSNNEATLPSVNSSFTMDNKPGNDYFLVLYSTKELNIDNLRDGVANAQGEFKQKVYSIIGKDFVAPESVSYNSKEISFEVKGTPKGSIVPLLVKIKHRN</sequence>
<evidence type="ECO:0000259" key="2">
    <source>
        <dbReference type="SMART" id="SM00645"/>
    </source>
</evidence>
<dbReference type="InterPro" id="IPR025660">
    <property type="entry name" value="Pept_his_AS"/>
</dbReference>
<dbReference type="InterPro" id="IPR025493">
    <property type="entry name" value="DUF4384"/>
</dbReference>
<dbReference type="Gene3D" id="3.90.70.10">
    <property type="entry name" value="Cysteine proteinases"/>
    <property type="match status" value="1"/>
</dbReference>
<dbReference type="InterPro" id="IPR000668">
    <property type="entry name" value="Peptidase_C1A_C"/>
</dbReference>
<reference evidence="3 4" key="1">
    <citation type="submission" date="2023-12" db="EMBL/GenBank/DDBJ databases">
        <title>Novel species of the genus Arcicella isolated from rivers.</title>
        <authorList>
            <person name="Lu H."/>
        </authorList>
    </citation>
    <scope>NUCLEOTIDE SEQUENCE [LARGE SCALE GENOMIC DNA]</scope>
    <source>
        <strain evidence="3 4">KCTC 23307</strain>
    </source>
</reference>
<organism evidence="3 4">
    <name type="scientific">Arcicella rigui</name>
    <dbReference type="NCBI Taxonomy" id="797020"/>
    <lineage>
        <taxon>Bacteria</taxon>
        <taxon>Pseudomonadati</taxon>
        <taxon>Bacteroidota</taxon>
        <taxon>Cytophagia</taxon>
        <taxon>Cytophagales</taxon>
        <taxon>Flectobacillaceae</taxon>
        <taxon>Arcicella</taxon>
    </lineage>
</organism>
<gene>
    <name evidence="3" type="ORF">VB248_05820</name>
</gene>
<evidence type="ECO:0000313" key="3">
    <source>
        <dbReference type="EMBL" id="MEA5138636.1"/>
    </source>
</evidence>
<proteinExistence type="inferred from homology"/>
<evidence type="ECO:0000256" key="1">
    <source>
        <dbReference type="ARBA" id="ARBA00008455"/>
    </source>
</evidence>
<feature type="domain" description="Peptidase C1A papain C-terminal" evidence="2">
    <location>
        <begin position="55"/>
        <end position="285"/>
    </location>
</feature>
<dbReference type="EMBL" id="JAYFUM010000006">
    <property type="protein sequence ID" value="MEA5138636.1"/>
    <property type="molecule type" value="Genomic_DNA"/>
</dbReference>
<dbReference type="SMART" id="SM00645">
    <property type="entry name" value="Pept_C1"/>
    <property type="match status" value="1"/>
</dbReference>
<accession>A0ABU5Q726</accession>
<keyword evidence="4" id="KW-1185">Reference proteome</keyword>
<dbReference type="SUPFAM" id="SSF54001">
    <property type="entry name" value="Cysteine proteinases"/>
    <property type="match status" value="1"/>
</dbReference>
<dbReference type="Proteomes" id="UP001302949">
    <property type="component" value="Unassembled WGS sequence"/>
</dbReference>
<dbReference type="RefSeq" id="WP_323295803.1">
    <property type="nucleotide sequence ID" value="NZ_JAYFUM010000006.1"/>
</dbReference>
<dbReference type="CDD" id="cd02619">
    <property type="entry name" value="Peptidase_C1"/>
    <property type="match status" value="1"/>
</dbReference>
<dbReference type="Pfam" id="PF14326">
    <property type="entry name" value="DUF4384"/>
    <property type="match status" value="1"/>
</dbReference>
<dbReference type="PROSITE" id="PS00639">
    <property type="entry name" value="THIOL_PROTEASE_HIS"/>
    <property type="match status" value="1"/>
</dbReference>
<comment type="similarity">
    <text evidence="1">Belongs to the peptidase C1 family.</text>
</comment>